<dbReference type="Proteomes" id="UP001049176">
    <property type="component" value="Chromosome 3"/>
</dbReference>
<proteinExistence type="predicted"/>
<evidence type="ECO:0000313" key="2">
    <source>
        <dbReference type="Proteomes" id="UP001049176"/>
    </source>
</evidence>
<accession>A0A9P8ABJ7</accession>
<dbReference type="AlphaFoldDB" id="A0A9P8ABJ7"/>
<reference evidence="1" key="1">
    <citation type="journal article" date="2021" name="Genome Biol. Evol.">
        <title>The assembled and annotated genome of the fairy-ring fungus Marasmius oreades.</title>
        <authorList>
            <person name="Hiltunen M."/>
            <person name="Ament-Velasquez S.L."/>
            <person name="Johannesson H."/>
        </authorList>
    </citation>
    <scope>NUCLEOTIDE SEQUENCE</scope>
    <source>
        <strain evidence="1">03SP1</strain>
    </source>
</reference>
<evidence type="ECO:0000313" key="1">
    <source>
        <dbReference type="EMBL" id="KAG7096150.1"/>
    </source>
</evidence>
<gene>
    <name evidence="1" type="ORF">E1B28_006823</name>
</gene>
<dbReference type="RefSeq" id="XP_043012620.1">
    <property type="nucleotide sequence ID" value="XM_043151524.1"/>
</dbReference>
<name>A0A9P8ABJ7_9AGAR</name>
<dbReference type="KEGG" id="more:E1B28_006823"/>
<organism evidence="1 2">
    <name type="scientific">Marasmius oreades</name>
    <name type="common">fairy-ring Marasmius</name>
    <dbReference type="NCBI Taxonomy" id="181124"/>
    <lineage>
        <taxon>Eukaryota</taxon>
        <taxon>Fungi</taxon>
        <taxon>Dikarya</taxon>
        <taxon>Basidiomycota</taxon>
        <taxon>Agaricomycotina</taxon>
        <taxon>Agaricomycetes</taxon>
        <taxon>Agaricomycetidae</taxon>
        <taxon>Agaricales</taxon>
        <taxon>Marasmiineae</taxon>
        <taxon>Marasmiaceae</taxon>
        <taxon>Marasmius</taxon>
    </lineage>
</organism>
<dbReference type="EMBL" id="CM032183">
    <property type="protein sequence ID" value="KAG7096150.1"/>
    <property type="molecule type" value="Genomic_DNA"/>
</dbReference>
<dbReference type="GeneID" id="66075899"/>
<keyword evidence="2" id="KW-1185">Reference proteome</keyword>
<dbReference type="OrthoDB" id="2755811at2759"/>
<protein>
    <submittedName>
        <fullName evidence="1">Uncharacterized protein</fullName>
    </submittedName>
</protein>
<comment type="caution">
    <text evidence="1">The sequence shown here is derived from an EMBL/GenBank/DDBJ whole genome shotgun (WGS) entry which is preliminary data.</text>
</comment>
<sequence length="284" mass="32244">MNALQFATPSLKAEVLRLLPFRTWLPLQAEVHKSEDCQLLMNAKHLEGVHSNFIKFVAQTPPNSSTSRFQIQALSPENSDQEKSDLNSNLSGSELVGGIFNEDQSIDMVTDARKDKKLLKTDPTVMKAKQSLPENLVLERLVSADINGIDENESEMTLRGSSCKTITIKDLPFPSDYTQVYQKKWEQRFMAHILHFAKTQELQFGIGNRPELASFVTSTWKQVFPELKIHGKDINILKFVQVELRNYRSNVGKEALSIVEKKLSRVEGATVERAEWIAEQLKND</sequence>